<dbReference type="InterPro" id="IPR023753">
    <property type="entry name" value="FAD/NAD-binding_dom"/>
</dbReference>
<dbReference type="PRINTS" id="PR00368">
    <property type="entry name" value="FADPNR"/>
</dbReference>
<name>A0ABT4Q8S8_9BACL</name>
<evidence type="ECO:0000256" key="3">
    <source>
        <dbReference type="ARBA" id="ARBA00022630"/>
    </source>
</evidence>
<comment type="caution">
    <text evidence="6">The sequence shown here is derived from an EMBL/GenBank/DDBJ whole genome shotgun (WGS) entry which is preliminary data.</text>
</comment>
<dbReference type="RefSeq" id="WP_269881773.1">
    <property type="nucleotide sequence ID" value="NZ_JAQAGZ010000007.1"/>
</dbReference>
<dbReference type="InterPro" id="IPR050097">
    <property type="entry name" value="Ferredoxin-NADP_redctase_2"/>
</dbReference>
<dbReference type="PRINTS" id="PR00469">
    <property type="entry name" value="PNDRDTASEII"/>
</dbReference>
<comment type="cofactor">
    <cofactor evidence="1">
        <name>FAD</name>
        <dbReference type="ChEBI" id="CHEBI:57692"/>
    </cofactor>
</comment>
<dbReference type="InterPro" id="IPR036188">
    <property type="entry name" value="FAD/NAD-bd_sf"/>
</dbReference>
<sequence length="316" mass="34128">MYDCLIVGGGIAGLQAAIQLGRYRHKVLVVDKGIGRSTWCRSYHNILGWPDGISGPELRRLGRQQAEKLGVEFRQDEVIAAAKNGKDVEAACASGGSIRGKTLLVASGVTDRFPPIPGLMPCLGLSVYVCPDCDGYETRNRRTIVLGSGPVGANMALTLKHWTDKLVYVNHERAVVGSELLDRLQREGIEYFEEEIESVVAPGHGPDGAFGGVRLRSGGLVSGERGFIAFGGNEVHSDWTRALGLERLDNWHIVTDPRTKQTNVPGIWAAGDIGVHAEQVTVAMGEGALSAIWIHKELQQRLEAAEQGHGPRLVKA</sequence>
<dbReference type="EMBL" id="JAQAGZ010000007">
    <property type="protein sequence ID" value="MCZ8513282.1"/>
    <property type="molecule type" value="Genomic_DNA"/>
</dbReference>
<keyword evidence="3" id="KW-0285">Flavoprotein</keyword>
<reference evidence="6 7" key="1">
    <citation type="submission" date="2022-12" db="EMBL/GenBank/DDBJ databases">
        <title>Draft genome sequence of Paenibacillus sp. dW9.</title>
        <authorList>
            <person name="Choi E.-W."/>
            <person name="Kim D.-U."/>
        </authorList>
    </citation>
    <scope>NUCLEOTIDE SEQUENCE [LARGE SCALE GENOMIC DNA]</scope>
    <source>
        <strain evidence="7">dW9</strain>
    </source>
</reference>
<dbReference type="Proteomes" id="UP001527882">
    <property type="component" value="Unassembled WGS sequence"/>
</dbReference>
<evidence type="ECO:0000313" key="6">
    <source>
        <dbReference type="EMBL" id="MCZ8513282.1"/>
    </source>
</evidence>
<evidence type="ECO:0000259" key="5">
    <source>
        <dbReference type="Pfam" id="PF07992"/>
    </source>
</evidence>
<evidence type="ECO:0000256" key="1">
    <source>
        <dbReference type="ARBA" id="ARBA00001974"/>
    </source>
</evidence>
<feature type="domain" description="FAD/NAD(P)-binding" evidence="5">
    <location>
        <begin position="2"/>
        <end position="287"/>
    </location>
</feature>
<evidence type="ECO:0000313" key="7">
    <source>
        <dbReference type="Proteomes" id="UP001527882"/>
    </source>
</evidence>
<dbReference type="Gene3D" id="3.50.50.60">
    <property type="entry name" value="FAD/NAD(P)-binding domain"/>
    <property type="match status" value="2"/>
</dbReference>
<organism evidence="6 7">
    <name type="scientific">Paenibacillus gyeongsangnamensis</name>
    <dbReference type="NCBI Taxonomy" id="3388067"/>
    <lineage>
        <taxon>Bacteria</taxon>
        <taxon>Bacillati</taxon>
        <taxon>Bacillota</taxon>
        <taxon>Bacilli</taxon>
        <taxon>Bacillales</taxon>
        <taxon>Paenibacillaceae</taxon>
        <taxon>Paenibacillus</taxon>
    </lineage>
</organism>
<accession>A0ABT4Q8S8</accession>
<dbReference type="Pfam" id="PF07992">
    <property type="entry name" value="Pyr_redox_2"/>
    <property type="match status" value="1"/>
</dbReference>
<comment type="subunit">
    <text evidence="2">Homodimer.</text>
</comment>
<evidence type="ECO:0000256" key="4">
    <source>
        <dbReference type="ARBA" id="ARBA00023002"/>
    </source>
</evidence>
<evidence type="ECO:0000256" key="2">
    <source>
        <dbReference type="ARBA" id="ARBA00011738"/>
    </source>
</evidence>
<protein>
    <submittedName>
        <fullName evidence="6">NAD(P)/FAD-dependent oxidoreductase</fullName>
    </submittedName>
</protein>
<gene>
    <name evidence="6" type="ORF">O9H85_12775</name>
</gene>
<keyword evidence="4" id="KW-0560">Oxidoreductase</keyword>
<dbReference type="SUPFAM" id="SSF51905">
    <property type="entry name" value="FAD/NAD(P)-binding domain"/>
    <property type="match status" value="1"/>
</dbReference>
<proteinExistence type="predicted"/>
<dbReference type="PANTHER" id="PTHR48105">
    <property type="entry name" value="THIOREDOXIN REDUCTASE 1-RELATED-RELATED"/>
    <property type="match status" value="1"/>
</dbReference>
<keyword evidence="7" id="KW-1185">Reference proteome</keyword>